<dbReference type="RefSeq" id="WP_344768254.1">
    <property type="nucleotide sequence ID" value="NZ_BAABAK010000015.1"/>
</dbReference>
<accession>A0ABP7Q2G5</accession>
<feature type="signal peptide" evidence="1">
    <location>
        <begin position="1"/>
        <end position="19"/>
    </location>
</feature>
<keyword evidence="3" id="KW-1185">Reference proteome</keyword>
<comment type="caution">
    <text evidence="2">The sequence shown here is derived from an EMBL/GenBank/DDBJ whole genome shotgun (WGS) entry which is preliminary data.</text>
</comment>
<evidence type="ECO:0000256" key="1">
    <source>
        <dbReference type="SAM" id="SignalP"/>
    </source>
</evidence>
<keyword evidence="1" id="KW-0732">Signal</keyword>
<gene>
    <name evidence="2" type="ORF">GCM10022246_29420</name>
</gene>
<evidence type="ECO:0000313" key="2">
    <source>
        <dbReference type="EMBL" id="GAA3975087.1"/>
    </source>
</evidence>
<reference evidence="3" key="1">
    <citation type="journal article" date="2019" name="Int. J. Syst. Evol. Microbiol.">
        <title>The Global Catalogue of Microorganisms (GCM) 10K type strain sequencing project: providing services to taxonomists for standard genome sequencing and annotation.</title>
        <authorList>
            <consortium name="The Broad Institute Genomics Platform"/>
            <consortium name="The Broad Institute Genome Sequencing Center for Infectious Disease"/>
            <person name="Wu L."/>
            <person name="Ma J."/>
        </authorList>
    </citation>
    <scope>NUCLEOTIDE SEQUENCE [LARGE SCALE GENOMIC DNA]</scope>
    <source>
        <strain evidence="3">JCM 17338</strain>
    </source>
</reference>
<dbReference type="Proteomes" id="UP001501081">
    <property type="component" value="Unassembled WGS sequence"/>
</dbReference>
<proteinExistence type="predicted"/>
<evidence type="ECO:0000313" key="3">
    <source>
        <dbReference type="Proteomes" id="UP001501081"/>
    </source>
</evidence>
<dbReference type="PROSITE" id="PS51257">
    <property type="entry name" value="PROKAR_LIPOPROTEIN"/>
    <property type="match status" value="1"/>
</dbReference>
<feature type="chain" id="PRO_5045628059" evidence="1">
    <location>
        <begin position="20"/>
        <end position="309"/>
    </location>
</feature>
<name>A0ABP7Q2G5_9SPHI</name>
<protein>
    <submittedName>
        <fullName evidence="2">Uncharacterized protein</fullName>
    </submittedName>
</protein>
<organism evidence="2 3">
    <name type="scientific">Pedobacter ginsengiterrae</name>
    <dbReference type="NCBI Taxonomy" id="871696"/>
    <lineage>
        <taxon>Bacteria</taxon>
        <taxon>Pseudomonadati</taxon>
        <taxon>Bacteroidota</taxon>
        <taxon>Sphingobacteriia</taxon>
        <taxon>Sphingobacteriales</taxon>
        <taxon>Sphingobacteriaceae</taxon>
        <taxon>Pedobacter</taxon>
    </lineage>
</organism>
<dbReference type="EMBL" id="BAABAK010000015">
    <property type="protein sequence ID" value="GAA3975087.1"/>
    <property type="molecule type" value="Genomic_DNA"/>
</dbReference>
<sequence length="309" mass="35397">MIKNFCYLLFLLALFSACKSGNKTTNPELRDFRFEPVKGIKYTEVKRRFSNGLSFNPEGFMQKPSWIIEVVKEDTMSAWSPQKNRMQNFYLQFDHGNLYNFAEEWFKVKHISKDSLVFQRVQVNNKIIAQDFRSDVNMTFYAQTYIKNKLKTTADKLQKPTKADTSFILKRSDVVNASSDSSFAATEPVVFIPKSKVVKVKKIEIPGDKLSGRTASYNYIFPEYRIDIDRAYRDFAYKFTAIVDFQGNIHVKSISGIIPEDTDQKIKVVQGIADIYIRNLFNVMPGTTLGIAHNSQISIGVVGKAIKKP</sequence>